<keyword evidence="2" id="KW-1185">Reference proteome</keyword>
<organism evidence="1 2">
    <name type="scientific">Bradyrhizobium rifense</name>
    <dbReference type="NCBI Taxonomy" id="515499"/>
    <lineage>
        <taxon>Bacteria</taxon>
        <taxon>Pseudomonadati</taxon>
        <taxon>Pseudomonadota</taxon>
        <taxon>Alphaproteobacteria</taxon>
        <taxon>Hyphomicrobiales</taxon>
        <taxon>Nitrobacteraceae</taxon>
        <taxon>Bradyrhizobium</taxon>
    </lineage>
</organism>
<dbReference type="Proteomes" id="UP000324758">
    <property type="component" value="Unassembled WGS sequence"/>
</dbReference>
<accession>A0A5D3KN83</accession>
<comment type="caution">
    <text evidence="1">The sequence shown here is derived from an EMBL/GenBank/DDBJ whole genome shotgun (WGS) entry which is preliminary data.</text>
</comment>
<dbReference type="RefSeq" id="WP_148770851.1">
    <property type="nucleotide sequence ID" value="NZ_VSSS01000008.1"/>
</dbReference>
<dbReference type="AlphaFoldDB" id="A0A5D3KN83"/>
<reference evidence="1 2" key="1">
    <citation type="submission" date="2019-08" db="EMBL/GenBank/DDBJ databases">
        <title>Bradyrhizobium hipponensis sp. nov., a rhizobium isolated from a Lupinus angustifolius root nodule in Tunisia.</title>
        <authorList>
            <person name="Off K."/>
            <person name="Rejili M."/>
            <person name="Mars M."/>
            <person name="Brachmann A."/>
            <person name="Marin M."/>
        </authorList>
    </citation>
    <scope>NUCLEOTIDE SEQUENCE [LARGE SCALE GENOMIC DNA]</scope>
    <source>
        <strain evidence="1 2">CTAW71</strain>
    </source>
</reference>
<name>A0A5D3KN83_9BRAD</name>
<proteinExistence type="predicted"/>
<protein>
    <submittedName>
        <fullName evidence="1">Helix-turn-helix domain-containing protein</fullName>
    </submittedName>
</protein>
<dbReference type="EMBL" id="VSSS01000008">
    <property type="protein sequence ID" value="TYL99223.1"/>
    <property type="molecule type" value="Genomic_DNA"/>
</dbReference>
<sequence length="69" mass="7907">MSKSEYTERNCVSLEQFCFRNGIGRTTAYKEIKEGRLLPRKVGKRTLISIEEEARWFGNAPAFGGLLHD</sequence>
<evidence type="ECO:0000313" key="2">
    <source>
        <dbReference type="Proteomes" id="UP000324758"/>
    </source>
</evidence>
<dbReference type="OrthoDB" id="7867776at2"/>
<evidence type="ECO:0000313" key="1">
    <source>
        <dbReference type="EMBL" id="TYL99223.1"/>
    </source>
</evidence>
<gene>
    <name evidence="1" type="ORF">FXB40_03725</name>
</gene>